<sequence length="354" mass="39806" precursor="true">MTPFLQCLAFCAFIVPVITLGPMLSFTGNPETIIEHIEPLTLTCSFKVSDNKVYEDIGLEARFLYILHETKRTIASISKGQPVAKVQYPGSTKVQGQIYDSKDLKESFLQVTWKNPKLSESGKYFCLAHASNSTGQDVVIDASITINVSRSTMEDLASAVSRLRDRADQNEERETQNRKRIMRLEEDFNVRVANLSLLLNMQFETATEIEESTVTPEPLNAPCKPGFKKVKDGPLFACLWTSTFPLPHDGAREDCKAQGAHLLTLKTYEQLKLLVNNNPAKPIWIGLNDQETEGAFVWEDDDSVCDYSCRQMIFVKGEPNNANNEDCVEYSPEKHGLNDVLCSDTKYVICEQPF</sequence>
<protein>
    <submittedName>
        <fullName evidence="3">C-type lectin-related protein 4</fullName>
    </submittedName>
    <submittedName>
        <fullName evidence="5">Uncharacterized protein LOC106077580 isoform X1</fullName>
    </submittedName>
</protein>
<keyword evidence="1" id="KW-0732">Signal</keyword>
<keyword evidence="4" id="KW-1185">Reference proteome</keyword>
<reference evidence="5" key="2">
    <citation type="submission" date="2025-04" db="UniProtKB">
        <authorList>
            <consortium name="RefSeq"/>
        </authorList>
    </citation>
    <scope>IDENTIFICATION</scope>
</reference>
<dbReference type="PROSITE" id="PS50041">
    <property type="entry name" value="C_TYPE_LECTIN_2"/>
    <property type="match status" value="1"/>
</dbReference>
<evidence type="ECO:0000313" key="4">
    <source>
        <dbReference type="Proteomes" id="UP001165740"/>
    </source>
</evidence>
<evidence type="ECO:0000313" key="3">
    <source>
        <dbReference type="EMBL" id="AKS26834.1"/>
    </source>
</evidence>
<dbReference type="PANTHER" id="PTHR22801">
    <property type="entry name" value="LITHOSTATHINE"/>
    <property type="match status" value="1"/>
</dbReference>
<dbReference type="InterPro" id="IPR016187">
    <property type="entry name" value="CTDL_fold"/>
</dbReference>
<reference evidence="3" key="1">
    <citation type="journal article" date="2015" name="Dev. Comp. Immunol.">
        <title>A family of variable immunoglobulin and lectin domain containing molecules in the snail Biomphalaria glabrata.</title>
        <authorList>
            <person name="Dheilly N.M."/>
            <person name="Duval D."/>
            <person name="Mouahid G."/>
            <person name="Emans R."/>
            <person name="Allienne J.F."/>
            <person name="Galinier R."/>
            <person name="Genthon C."/>
            <person name="Dubois E."/>
            <person name="Du Pasquier L."/>
            <person name="Adema C.M."/>
            <person name="Grunau C."/>
            <person name="Mitta G."/>
            <person name="Gourbal B."/>
        </authorList>
    </citation>
    <scope>NUCLEOTIDE SEQUENCE</scope>
</reference>
<proteinExistence type="evidence at transcript level"/>
<dbReference type="RefSeq" id="XP_055864460.1">
    <property type="nucleotide sequence ID" value="XM_056008485.1"/>
</dbReference>
<evidence type="ECO:0000259" key="2">
    <source>
        <dbReference type="PROSITE" id="PS50041"/>
    </source>
</evidence>
<keyword evidence="3" id="KW-0430">Lectin</keyword>
<organism evidence="3">
    <name type="scientific">Biomphalaria glabrata</name>
    <name type="common">Bloodfluke planorb</name>
    <name type="synonym">Freshwater snail</name>
    <dbReference type="NCBI Taxonomy" id="6526"/>
    <lineage>
        <taxon>Eukaryota</taxon>
        <taxon>Metazoa</taxon>
        <taxon>Spiralia</taxon>
        <taxon>Lophotrochozoa</taxon>
        <taxon>Mollusca</taxon>
        <taxon>Gastropoda</taxon>
        <taxon>Heterobranchia</taxon>
        <taxon>Euthyneura</taxon>
        <taxon>Panpulmonata</taxon>
        <taxon>Hygrophila</taxon>
        <taxon>Lymnaeoidea</taxon>
        <taxon>Planorbidae</taxon>
        <taxon>Biomphalaria</taxon>
    </lineage>
</organism>
<name>A0A0K0WUL5_BIOGL</name>
<dbReference type="InterPro" id="IPR001304">
    <property type="entry name" value="C-type_lectin-like"/>
</dbReference>
<dbReference type="SUPFAM" id="SSF56436">
    <property type="entry name" value="C-type lectin-like"/>
    <property type="match status" value="1"/>
</dbReference>
<evidence type="ECO:0000256" key="1">
    <source>
        <dbReference type="SAM" id="SignalP"/>
    </source>
</evidence>
<dbReference type="InterPro" id="IPR016186">
    <property type="entry name" value="C-type_lectin-like/link_sf"/>
</dbReference>
<feature type="chain" id="PRO_5044544409" evidence="1">
    <location>
        <begin position="20"/>
        <end position="354"/>
    </location>
</feature>
<dbReference type="Proteomes" id="UP001165740">
    <property type="component" value="Chromosome 13"/>
</dbReference>
<dbReference type="InterPro" id="IPR050801">
    <property type="entry name" value="Ca-Dep_Lectins_ImmuneDev"/>
</dbReference>
<dbReference type="OrthoDB" id="6285913at2759"/>
<dbReference type="VEuPathDB" id="VectorBase:BGLAX_050455"/>
<accession>A0A0K0WUL5</accession>
<dbReference type="Pfam" id="PF00059">
    <property type="entry name" value="Lectin_C"/>
    <property type="match status" value="1"/>
</dbReference>
<dbReference type="GO" id="GO:0030246">
    <property type="term" value="F:carbohydrate binding"/>
    <property type="evidence" value="ECO:0007669"/>
    <property type="project" value="UniProtKB-KW"/>
</dbReference>
<dbReference type="VEuPathDB" id="VectorBase:BGLB025708"/>
<dbReference type="Gene3D" id="3.10.100.10">
    <property type="entry name" value="Mannose-Binding Protein A, subunit A"/>
    <property type="match status" value="1"/>
</dbReference>
<dbReference type="SMART" id="SM00034">
    <property type="entry name" value="CLECT"/>
    <property type="match status" value="1"/>
</dbReference>
<evidence type="ECO:0000313" key="5">
    <source>
        <dbReference type="RefSeq" id="XP_055864460.1"/>
    </source>
</evidence>
<gene>
    <name evidence="3" type="primary">CREP4</name>
    <name evidence="5" type="synonym">LOC106077580</name>
</gene>
<dbReference type="EMBL" id="KM975646">
    <property type="protein sequence ID" value="AKS26834.1"/>
    <property type="molecule type" value="mRNA"/>
</dbReference>
<feature type="domain" description="C-type lectin" evidence="2">
    <location>
        <begin position="238"/>
        <end position="351"/>
    </location>
</feature>
<dbReference type="CDD" id="cd00037">
    <property type="entry name" value="CLECT"/>
    <property type="match status" value="1"/>
</dbReference>
<dbReference type="PANTHER" id="PTHR22801:SF63">
    <property type="entry name" value="C-TYPE LECTIN DOMAIN-CONTAINING PROTEIN"/>
    <property type="match status" value="1"/>
</dbReference>
<feature type="signal peptide" evidence="1">
    <location>
        <begin position="1"/>
        <end position="19"/>
    </location>
</feature>
<dbReference type="AlphaFoldDB" id="A0A0K0WUL5"/>